<feature type="region of interest" description="Disordered" evidence="1">
    <location>
        <begin position="346"/>
        <end position="374"/>
    </location>
</feature>
<protein>
    <recommendedName>
        <fullName evidence="4">Tc1-like transposase DDE domain-containing protein</fullName>
    </recommendedName>
</protein>
<dbReference type="GO" id="GO:0003676">
    <property type="term" value="F:nucleic acid binding"/>
    <property type="evidence" value="ECO:0007669"/>
    <property type="project" value="InterPro"/>
</dbReference>
<dbReference type="InterPro" id="IPR009057">
    <property type="entry name" value="Homeodomain-like_sf"/>
</dbReference>
<feature type="region of interest" description="Disordered" evidence="1">
    <location>
        <begin position="65"/>
        <end position="86"/>
    </location>
</feature>
<evidence type="ECO:0000313" key="2">
    <source>
        <dbReference type="EMBL" id="KAG2215075.1"/>
    </source>
</evidence>
<comment type="caution">
    <text evidence="2">The sequence shown here is derived from an EMBL/GenBank/DDBJ whole genome shotgun (WGS) entry which is preliminary data.</text>
</comment>
<keyword evidence="3" id="KW-1185">Reference proteome</keyword>
<feature type="compositionally biased region" description="Basic residues" evidence="1">
    <location>
        <begin position="346"/>
        <end position="355"/>
    </location>
</feature>
<gene>
    <name evidence="2" type="ORF">INT45_007368</name>
</gene>
<dbReference type="EMBL" id="JAEPRB010000548">
    <property type="protein sequence ID" value="KAG2215075.1"/>
    <property type="molecule type" value="Genomic_DNA"/>
</dbReference>
<dbReference type="AlphaFoldDB" id="A0A8H7VC78"/>
<dbReference type="Proteomes" id="UP000646827">
    <property type="component" value="Unassembled WGS sequence"/>
</dbReference>
<sequence length="489" mass="55408">MINTTSLKTRNAGRVTKRTYVPKTRSQTARSSTLAKAFSSISLTAKQNKQSGINCDQEMLIDEDTVASNSSEVEDDGDVNPMSEDEQLNDSILPESRYIYRNSDCDSHDESENEMDLQVANLPVMRSILPNIGTQSSIATVEQVTPVVNCPSKKSRKSYGKNWTEKQIQTVLNSIRVYGMTHGAAARSVGTSWSNVTKIINEHKSTGNAFPKPKTRTTQGKINSQGAEHIKMFIKKHNTATLQQIQESFEKKFSVTISQSNLHRHLTQKCHLSLNKQIDYESNCIFIDECPFNASMRRNYGWSERGRPVHIKVKTRRSPTITLLAAVCNDGLVEVSLRIPQKADKKRRAKVKRSQTTKEKEDEEKNGEQEMKKTKGTNSHDFLAFLHLVMDRLEEQGRTGCYLVIDNAPIYVAWWIKDEIKILYKNALIDIEDDTEDDNQEGTETEKLQKQLEDRISAAIAKVTPSDFKGWVFHSISFFPRCIAHEDAL</sequence>
<feature type="compositionally biased region" description="Acidic residues" evidence="1">
    <location>
        <begin position="72"/>
        <end position="86"/>
    </location>
</feature>
<dbReference type="OrthoDB" id="2217172at2759"/>
<dbReference type="InterPro" id="IPR036397">
    <property type="entry name" value="RNaseH_sf"/>
</dbReference>
<dbReference type="SUPFAM" id="SSF46689">
    <property type="entry name" value="Homeodomain-like"/>
    <property type="match status" value="1"/>
</dbReference>
<accession>A0A8H7VC78</accession>
<evidence type="ECO:0000256" key="1">
    <source>
        <dbReference type="SAM" id="MobiDB-lite"/>
    </source>
</evidence>
<name>A0A8H7VC78_9FUNG</name>
<proteinExistence type="predicted"/>
<reference evidence="2 3" key="1">
    <citation type="submission" date="2020-12" db="EMBL/GenBank/DDBJ databases">
        <title>Metabolic potential, ecology and presence of endohyphal bacteria is reflected in genomic diversity of Mucoromycotina.</title>
        <authorList>
            <person name="Muszewska A."/>
            <person name="Okrasinska A."/>
            <person name="Steczkiewicz K."/>
            <person name="Drgas O."/>
            <person name="Orlowska M."/>
            <person name="Perlinska-Lenart U."/>
            <person name="Aleksandrzak-Piekarczyk T."/>
            <person name="Szatraj K."/>
            <person name="Zielenkiewicz U."/>
            <person name="Pilsyk S."/>
            <person name="Malc E."/>
            <person name="Mieczkowski P."/>
            <person name="Kruszewska J.S."/>
            <person name="Biernat P."/>
            <person name="Pawlowska J."/>
        </authorList>
    </citation>
    <scope>NUCLEOTIDE SEQUENCE [LARGE SCALE GENOMIC DNA]</scope>
    <source>
        <strain evidence="2 3">CBS 142.35</strain>
    </source>
</reference>
<organism evidence="2 3">
    <name type="scientific">Circinella minor</name>
    <dbReference type="NCBI Taxonomy" id="1195481"/>
    <lineage>
        <taxon>Eukaryota</taxon>
        <taxon>Fungi</taxon>
        <taxon>Fungi incertae sedis</taxon>
        <taxon>Mucoromycota</taxon>
        <taxon>Mucoromycotina</taxon>
        <taxon>Mucoromycetes</taxon>
        <taxon>Mucorales</taxon>
        <taxon>Lichtheimiaceae</taxon>
        <taxon>Circinella</taxon>
    </lineage>
</organism>
<evidence type="ECO:0008006" key="4">
    <source>
        <dbReference type="Google" id="ProtNLM"/>
    </source>
</evidence>
<dbReference type="Gene3D" id="3.30.420.10">
    <property type="entry name" value="Ribonuclease H-like superfamily/Ribonuclease H"/>
    <property type="match status" value="1"/>
</dbReference>
<evidence type="ECO:0000313" key="3">
    <source>
        <dbReference type="Proteomes" id="UP000646827"/>
    </source>
</evidence>